<dbReference type="GO" id="GO:0016485">
    <property type="term" value="P:protein processing"/>
    <property type="evidence" value="ECO:0007669"/>
    <property type="project" value="TreeGrafter"/>
</dbReference>
<dbReference type="InterPro" id="IPR000718">
    <property type="entry name" value="Peptidase_M13"/>
</dbReference>
<proteinExistence type="predicted"/>
<dbReference type="PANTHER" id="PTHR11733">
    <property type="entry name" value="ZINC METALLOPROTEASE FAMILY M13 NEPRILYSIN-RELATED"/>
    <property type="match status" value="1"/>
</dbReference>
<dbReference type="PANTHER" id="PTHR11733:SF241">
    <property type="entry name" value="GH26575P-RELATED"/>
    <property type="match status" value="1"/>
</dbReference>
<dbReference type="GO" id="GO:0005886">
    <property type="term" value="C:plasma membrane"/>
    <property type="evidence" value="ECO:0007669"/>
    <property type="project" value="TreeGrafter"/>
</dbReference>
<dbReference type="SUPFAM" id="SSF55486">
    <property type="entry name" value="Metalloproteases ('zincins'), catalytic domain"/>
    <property type="match status" value="1"/>
</dbReference>
<feature type="domain" description="Peptidase M13 C-terminal" evidence="1">
    <location>
        <begin position="140"/>
        <end position="321"/>
    </location>
</feature>
<dbReference type="GO" id="GO:0004222">
    <property type="term" value="F:metalloendopeptidase activity"/>
    <property type="evidence" value="ECO:0007669"/>
    <property type="project" value="InterPro"/>
</dbReference>
<name>A0A9J6CWT2_RHIMP</name>
<keyword evidence="3" id="KW-1185">Reference proteome</keyword>
<reference evidence="2" key="2">
    <citation type="submission" date="2021-09" db="EMBL/GenBank/DDBJ databases">
        <authorList>
            <person name="Jia N."/>
            <person name="Wang J."/>
            <person name="Shi W."/>
            <person name="Du L."/>
            <person name="Sun Y."/>
            <person name="Zhan W."/>
            <person name="Jiang J."/>
            <person name="Wang Q."/>
            <person name="Zhang B."/>
            <person name="Ji P."/>
            <person name="Sakyi L.B."/>
            <person name="Cui X."/>
            <person name="Yuan T."/>
            <person name="Jiang B."/>
            <person name="Yang W."/>
            <person name="Lam T.T.-Y."/>
            <person name="Chang Q."/>
            <person name="Ding S."/>
            <person name="Wang X."/>
            <person name="Zhu J."/>
            <person name="Ruan X."/>
            <person name="Zhao L."/>
            <person name="Wei J."/>
            <person name="Que T."/>
            <person name="Du C."/>
            <person name="Cheng J."/>
            <person name="Dai P."/>
            <person name="Han X."/>
            <person name="Huang E."/>
            <person name="Gao Y."/>
            <person name="Liu J."/>
            <person name="Shao H."/>
            <person name="Ye R."/>
            <person name="Li L."/>
            <person name="Wei W."/>
            <person name="Wang X."/>
            <person name="Wang C."/>
            <person name="Huo Q."/>
            <person name="Li W."/>
            <person name="Guo W."/>
            <person name="Chen H."/>
            <person name="Chen S."/>
            <person name="Zhou L."/>
            <person name="Zhou L."/>
            <person name="Ni X."/>
            <person name="Tian J."/>
            <person name="Zhou Y."/>
            <person name="Sheng Y."/>
            <person name="Liu T."/>
            <person name="Pan Y."/>
            <person name="Xia L."/>
            <person name="Li J."/>
            <person name="Zhao F."/>
            <person name="Cao W."/>
        </authorList>
    </citation>
    <scope>NUCLEOTIDE SEQUENCE</scope>
    <source>
        <strain evidence="2">Rmic-2018</strain>
        <tissue evidence="2">Larvae</tissue>
    </source>
</reference>
<comment type="caution">
    <text evidence="2">The sequence shown here is derived from an EMBL/GenBank/DDBJ whole genome shotgun (WGS) entry which is preliminary data.</text>
</comment>
<gene>
    <name evidence="2" type="ORF">HPB51_028476</name>
</gene>
<dbReference type="Pfam" id="PF01431">
    <property type="entry name" value="Peptidase_M13"/>
    <property type="match status" value="1"/>
</dbReference>
<dbReference type="Gene3D" id="3.40.390.10">
    <property type="entry name" value="Collagenase (Catalytic Domain)"/>
    <property type="match status" value="1"/>
</dbReference>
<reference evidence="2" key="1">
    <citation type="journal article" date="2020" name="Cell">
        <title>Large-Scale Comparative Analyses of Tick Genomes Elucidate Their Genetic Diversity and Vector Capacities.</title>
        <authorList>
            <consortium name="Tick Genome and Microbiome Consortium (TIGMIC)"/>
            <person name="Jia N."/>
            <person name="Wang J."/>
            <person name="Shi W."/>
            <person name="Du L."/>
            <person name="Sun Y."/>
            <person name="Zhan W."/>
            <person name="Jiang J.F."/>
            <person name="Wang Q."/>
            <person name="Zhang B."/>
            <person name="Ji P."/>
            <person name="Bell-Sakyi L."/>
            <person name="Cui X.M."/>
            <person name="Yuan T.T."/>
            <person name="Jiang B.G."/>
            <person name="Yang W.F."/>
            <person name="Lam T.T."/>
            <person name="Chang Q.C."/>
            <person name="Ding S.J."/>
            <person name="Wang X.J."/>
            <person name="Zhu J.G."/>
            <person name="Ruan X.D."/>
            <person name="Zhao L."/>
            <person name="Wei J.T."/>
            <person name="Ye R.Z."/>
            <person name="Que T.C."/>
            <person name="Du C.H."/>
            <person name="Zhou Y.H."/>
            <person name="Cheng J.X."/>
            <person name="Dai P.F."/>
            <person name="Guo W.B."/>
            <person name="Han X.H."/>
            <person name="Huang E.J."/>
            <person name="Li L.F."/>
            <person name="Wei W."/>
            <person name="Gao Y.C."/>
            <person name="Liu J.Z."/>
            <person name="Shao H.Z."/>
            <person name="Wang X."/>
            <person name="Wang C.C."/>
            <person name="Yang T.C."/>
            <person name="Huo Q.B."/>
            <person name="Li W."/>
            <person name="Chen H.Y."/>
            <person name="Chen S.E."/>
            <person name="Zhou L.G."/>
            <person name="Ni X.B."/>
            <person name="Tian J.H."/>
            <person name="Sheng Y."/>
            <person name="Liu T."/>
            <person name="Pan Y.S."/>
            <person name="Xia L.Y."/>
            <person name="Li J."/>
            <person name="Zhao F."/>
            <person name="Cao W.C."/>
        </authorList>
    </citation>
    <scope>NUCLEOTIDE SEQUENCE</scope>
    <source>
        <strain evidence="2">Rmic-2018</strain>
    </source>
</reference>
<organism evidence="2 3">
    <name type="scientific">Rhipicephalus microplus</name>
    <name type="common">Cattle tick</name>
    <name type="synonym">Boophilus microplus</name>
    <dbReference type="NCBI Taxonomy" id="6941"/>
    <lineage>
        <taxon>Eukaryota</taxon>
        <taxon>Metazoa</taxon>
        <taxon>Ecdysozoa</taxon>
        <taxon>Arthropoda</taxon>
        <taxon>Chelicerata</taxon>
        <taxon>Arachnida</taxon>
        <taxon>Acari</taxon>
        <taxon>Parasitiformes</taxon>
        <taxon>Ixodida</taxon>
        <taxon>Ixodoidea</taxon>
        <taxon>Ixodidae</taxon>
        <taxon>Rhipicephalinae</taxon>
        <taxon>Rhipicephalus</taxon>
        <taxon>Boophilus</taxon>
    </lineage>
</organism>
<sequence length="330" mass="36426">MDEAARNEAVAIVEATEFEVWTRNLGNHNDVDDSRERPPTMSIVGSRTSEAPQDNFSLASHTGTALGNRVVDARPKESTAPTLKPMALRRRRRTSPSTWTVVQSWIDAAISYKRRLPNWPLDDTLLHRHLSYATLANYDYWWNSLFIQMGALAEPLFYLDGPVSANYGGIGVLVARHLFKAYDYMHGSQLDAKRRRRRWVSDSTSASYQRKLGCEGQSIKTMEHVAALEVAHAAAFGATGTDGKSLSRADANGADRLPGQWQALSPQMVFFLVYCHSTCESREGSGGLSGRRTVRCGDVLKRVASFGRAFGCPAGSPMTSSVPKCSFFAK</sequence>
<dbReference type="EMBL" id="JABSTU010005225">
    <property type="protein sequence ID" value="KAH7948595.1"/>
    <property type="molecule type" value="Genomic_DNA"/>
</dbReference>
<dbReference type="Proteomes" id="UP000821866">
    <property type="component" value="Unassembled WGS sequence"/>
</dbReference>
<dbReference type="InterPro" id="IPR018497">
    <property type="entry name" value="Peptidase_M13_C"/>
</dbReference>
<dbReference type="InterPro" id="IPR024079">
    <property type="entry name" value="MetalloPept_cat_dom_sf"/>
</dbReference>
<evidence type="ECO:0000259" key="1">
    <source>
        <dbReference type="Pfam" id="PF01431"/>
    </source>
</evidence>
<evidence type="ECO:0000313" key="2">
    <source>
        <dbReference type="EMBL" id="KAH7948595.1"/>
    </source>
</evidence>
<protein>
    <recommendedName>
        <fullName evidence="1">Peptidase M13 C-terminal domain-containing protein</fullName>
    </recommendedName>
</protein>
<evidence type="ECO:0000313" key="3">
    <source>
        <dbReference type="Proteomes" id="UP000821866"/>
    </source>
</evidence>
<dbReference type="AlphaFoldDB" id="A0A9J6CWT2"/>
<accession>A0A9J6CWT2</accession>
<dbReference type="PROSITE" id="PS51885">
    <property type="entry name" value="NEPRILYSIN"/>
    <property type="match status" value="1"/>
</dbReference>